<evidence type="ECO:0000313" key="5">
    <source>
        <dbReference type="EMBL" id="KAB5538427.1"/>
    </source>
</evidence>
<dbReference type="PANTHER" id="PTHR12176">
    <property type="entry name" value="SAM-DEPENDENT METHYLTRANSFERASE SUPERFAMILY PROTEIN"/>
    <property type="match status" value="1"/>
</dbReference>
<dbReference type="AlphaFoldDB" id="A0A5N5L6P6"/>
<dbReference type="InterPro" id="IPR029063">
    <property type="entry name" value="SAM-dependent_MTases_sf"/>
</dbReference>
<keyword evidence="3" id="KW-0808">Transferase</keyword>
<gene>
    <name evidence="5" type="ORF">DKX38_015960</name>
</gene>
<protein>
    <recommendedName>
        <fullName evidence="4">Methyltransferase type 11 domain-containing protein</fullName>
    </recommendedName>
</protein>
<dbReference type="Proteomes" id="UP000326939">
    <property type="component" value="Chromosome 10"/>
</dbReference>
<evidence type="ECO:0000256" key="1">
    <source>
        <dbReference type="ARBA" id="ARBA00008361"/>
    </source>
</evidence>
<keyword evidence="6" id="KW-1185">Reference proteome</keyword>
<dbReference type="GO" id="GO:0008757">
    <property type="term" value="F:S-adenosylmethionine-dependent methyltransferase activity"/>
    <property type="evidence" value="ECO:0007669"/>
    <property type="project" value="InterPro"/>
</dbReference>
<evidence type="ECO:0000259" key="4">
    <source>
        <dbReference type="Pfam" id="PF08241"/>
    </source>
</evidence>
<accession>A0A5N5L6P6</accession>
<comment type="caution">
    <text evidence="5">The sequence shown here is derived from an EMBL/GenBank/DDBJ whole genome shotgun (WGS) entry which is preliminary data.</text>
</comment>
<evidence type="ECO:0000313" key="6">
    <source>
        <dbReference type="Proteomes" id="UP000326939"/>
    </source>
</evidence>
<dbReference type="PANTHER" id="PTHR12176:SF79">
    <property type="entry name" value="METHYLTRANSFERASE TYPE 11 DOMAIN-CONTAINING PROTEIN"/>
    <property type="match status" value="1"/>
</dbReference>
<proteinExistence type="inferred from homology"/>
<dbReference type="CDD" id="cd02440">
    <property type="entry name" value="AdoMet_MTases"/>
    <property type="match status" value="1"/>
</dbReference>
<dbReference type="InterPro" id="IPR051419">
    <property type="entry name" value="Lys/N-term_MeTrsfase_sf"/>
</dbReference>
<dbReference type="Gene3D" id="3.40.50.150">
    <property type="entry name" value="Vaccinia Virus protein VP39"/>
    <property type="match status" value="1"/>
</dbReference>
<evidence type="ECO:0000256" key="3">
    <source>
        <dbReference type="ARBA" id="ARBA00022679"/>
    </source>
</evidence>
<keyword evidence="2" id="KW-0489">Methyltransferase</keyword>
<comment type="similarity">
    <text evidence="1">Belongs to the methyltransferase superfamily.</text>
</comment>
<dbReference type="SUPFAM" id="SSF53335">
    <property type="entry name" value="S-adenosyl-L-methionine-dependent methyltransferases"/>
    <property type="match status" value="1"/>
</dbReference>
<dbReference type="GO" id="GO:0032259">
    <property type="term" value="P:methylation"/>
    <property type="evidence" value="ECO:0007669"/>
    <property type="project" value="UniProtKB-KW"/>
</dbReference>
<organism evidence="5 6">
    <name type="scientific">Salix brachista</name>
    <dbReference type="NCBI Taxonomy" id="2182728"/>
    <lineage>
        <taxon>Eukaryota</taxon>
        <taxon>Viridiplantae</taxon>
        <taxon>Streptophyta</taxon>
        <taxon>Embryophyta</taxon>
        <taxon>Tracheophyta</taxon>
        <taxon>Spermatophyta</taxon>
        <taxon>Magnoliopsida</taxon>
        <taxon>eudicotyledons</taxon>
        <taxon>Gunneridae</taxon>
        <taxon>Pentapetalae</taxon>
        <taxon>rosids</taxon>
        <taxon>fabids</taxon>
        <taxon>Malpighiales</taxon>
        <taxon>Salicaceae</taxon>
        <taxon>Saliceae</taxon>
        <taxon>Salix</taxon>
    </lineage>
</organism>
<dbReference type="InterPro" id="IPR013216">
    <property type="entry name" value="Methyltransf_11"/>
</dbReference>
<evidence type="ECO:0000256" key="2">
    <source>
        <dbReference type="ARBA" id="ARBA00022603"/>
    </source>
</evidence>
<name>A0A5N5L6P6_9ROSI</name>
<sequence>MGTSTQAYGEPWYWDNRYSSESGSFDWYQKYPSLAPLINLYIPRHVHPRILVVGCGNSAFSEGMASDGYEDVVNIDISSVVIEAMKKKHSNHPQLKYIGMDVRDMSEFQSGSFDAVIDKGTLDSILVSAKQDVVVLGHIWSSSVSIAVIKRLMFLEDKAPCYSNEFEKLLVLLSVMADKLLSEEGSEHPIQELTNPVPIDDNGSSVEAVLGKNPDVHYIYVCTKVGESNCPSLHFLYAASYNLIT</sequence>
<dbReference type="Pfam" id="PF08241">
    <property type="entry name" value="Methyltransf_11"/>
    <property type="match status" value="1"/>
</dbReference>
<feature type="domain" description="Methyltransferase type 11" evidence="4">
    <location>
        <begin position="51"/>
        <end position="124"/>
    </location>
</feature>
<dbReference type="EMBL" id="VDCV01000010">
    <property type="protein sequence ID" value="KAB5538427.1"/>
    <property type="molecule type" value="Genomic_DNA"/>
</dbReference>
<reference evidence="6" key="1">
    <citation type="journal article" date="2019" name="Gigascience">
        <title>De novo genome assembly of the endangered Acer yangbiense, a plant species with extremely small populations endemic to Yunnan Province, China.</title>
        <authorList>
            <person name="Yang J."/>
            <person name="Wariss H.M."/>
            <person name="Tao L."/>
            <person name="Zhang R."/>
            <person name="Yun Q."/>
            <person name="Hollingsworth P."/>
            <person name="Dao Z."/>
            <person name="Luo G."/>
            <person name="Guo H."/>
            <person name="Ma Y."/>
            <person name="Sun W."/>
        </authorList>
    </citation>
    <scope>NUCLEOTIDE SEQUENCE [LARGE SCALE GENOMIC DNA]</scope>
    <source>
        <strain evidence="6">cv. br00</strain>
    </source>
</reference>